<gene>
    <name evidence="2" type="ORF">FNV43_RR24588</name>
</gene>
<accession>A0A8K0DRG9</accession>
<sequence>MGQLFNRLSCAVHGQHDMPVVELVVGLGMTLRGESSSGSYTSRVSRIGDAPSTLGGRYRDVGSDSDSACRELEARRQEVGDVSVQRGSYDTD</sequence>
<organism evidence="2 3">
    <name type="scientific">Rhamnella rubrinervis</name>
    <dbReference type="NCBI Taxonomy" id="2594499"/>
    <lineage>
        <taxon>Eukaryota</taxon>
        <taxon>Viridiplantae</taxon>
        <taxon>Streptophyta</taxon>
        <taxon>Embryophyta</taxon>
        <taxon>Tracheophyta</taxon>
        <taxon>Spermatophyta</taxon>
        <taxon>Magnoliopsida</taxon>
        <taxon>eudicotyledons</taxon>
        <taxon>Gunneridae</taxon>
        <taxon>Pentapetalae</taxon>
        <taxon>rosids</taxon>
        <taxon>fabids</taxon>
        <taxon>Rosales</taxon>
        <taxon>Rhamnaceae</taxon>
        <taxon>rhamnoid group</taxon>
        <taxon>Rhamneae</taxon>
        <taxon>Rhamnella</taxon>
    </lineage>
</organism>
<dbReference type="AlphaFoldDB" id="A0A8K0DRG9"/>
<feature type="region of interest" description="Disordered" evidence="1">
    <location>
        <begin position="34"/>
        <end position="69"/>
    </location>
</feature>
<protein>
    <submittedName>
        <fullName evidence="2">Uncharacterized protein</fullName>
    </submittedName>
</protein>
<reference evidence="2" key="1">
    <citation type="submission" date="2020-03" db="EMBL/GenBank/DDBJ databases">
        <title>A high-quality chromosome-level genome assembly of a woody plant with both climbing and erect habits, Rhamnella rubrinervis.</title>
        <authorList>
            <person name="Lu Z."/>
            <person name="Yang Y."/>
            <person name="Zhu X."/>
            <person name="Sun Y."/>
        </authorList>
    </citation>
    <scope>NUCLEOTIDE SEQUENCE</scope>
    <source>
        <strain evidence="2">BYM</strain>
        <tissue evidence="2">Leaf</tissue>
    </source>
</reference>
<evidence type="ECO:0000313" key="3">
    <source>
        <dbReference type="Proteomes" id="UP000796880"/>
    </source>
</evidence>
<name>A0A8K0DRG9_9ROSA</name>
<proteinExistence type="predicted"/>
<dbReference type="EMBL" id="VOIH02000011">
    <property type="protein sequence ID" value="KAF3433486.1"/>
    <property type="molecule type" value="Genomic_DNA"/>
</dbReference>
<feature type="compositionally biased region" description="Basic and acidic residues" evidence="1">
    <location>
        <begin position="57"/>
        <end position="69"/>
    </location>
</feature>
<feature type="compositionally biased region" description="Low complexity" evidence="1">
    <location>
        <begin position="35"/>
        <end position="45"/>
    </location>
</feature>
<evidence type="ECO:0000256" key="1">
    <source>
        <dbReference type="SAM" id="MobiDB-lite"/>
    </source>
</evidence>
<keyword evidence="3" id="KW-1185">Reference proteome</keyword>
<evidence type="ECO:0000313" key="2">
    <source>
        <dbReference type="EMBL" id="KAF3433486.1"/>
    </source>
</evidence>
<dbReference type="Proteomes" id="UP000796880">
    <property type="component" value="Unassembled WGS sequence"/>
</dbReference>
<comment type="caution">
    <text evidence="2">The sequence shown here is derived from an EMBL/GenBank/DDBJ whole genome shotgun (WGS) entry which is preliminary data.</text>
</comment>